<evidence type="ECO:0000313" key="3">
    <source>
        <dbReference type="EMBL" id="GBP26083.1"/>
    </source>
</evidence>
<dbReference type="Pfam" id="PF13843">
    <property type="entry name" value="DDE_Tnp_1_7"/>
    <property type="match status" value="1"/>
</dbReference>
<gene>
    <name evidence="3" type="ORF">EVAR_15095_1</name>
</gene>
<comment type="caution">
    <text evidence="3">The sequence shown here is derived from an EMBL/GenBank/DDBJ whole genome shotgun (WGS) entry which is preliminary data.</text>
</comment>
<feature type="compositionally biased region" description="Basic and acidic residues" evidence="1">
    <location>
        <begin position="93"/>
        <end position="105"/>
    </location>
</feature>
<proteinExistence type="predicted"/>
<dbReference type="OrthoDB" id="75807at2759"/>
<feature type="region of interest" description="Disordered" evidence="1">
    <location>
        <begin position="50"/>
        <end position="110"/>
    </location>
</feature>
<keyword evidence="4" id="KW-1185">Reference proteome</keyword>
<reference evidence="3 4" key="1">
    <citation type="journal article" date="2019" name="Commun. Biol.">
        <title>The bagworm genome reveals a unique fibroin gene that provides high tensile strength.</title>
        <authorList>
            <person name="Kono N."/>
            <person name="Nakamura H."/>
            <person name="Ohtoshi R."/>
            <person name="Tomita M."/>
            <person name="Numata K."/>
            <person name="Arakawa K."/>
        </authorList>
    </citation>
    <scope>NUCLEOTIDE SEQUENCE [LARGE SCALE GENOMIC DNA]</scope>
</reference>
<dbReference type="Proteomes" id="UP000299102">
    <property type="component" value="Unassembled WGS sequence"/>
</dbReference>
<evidence type="ECO:0000259" key="2">
    <source>
        <dbReference type="Pfam" id="PF13843"/>
    </source>
</evidence>
<protein>
    <recommendedName>
        <fullName evidence="2">PiggyBac transposable element-derived protein domain-containing protein</fullName>
    </recommendedName>
</protein>
<feature type="compositionally biased region" description="Polar residues" evidence="1">
    <location>
        <begin position="52"/>
        <end position="79"/>
    </location>
</feature>
<organism evidence="3 4">
    <name type="scientific">Eumeta variegata</name>
    <name type="common">Bagworm moth</name>
    <name type="synonym">Eumeta japonica</name>
    <dbReference type="NCBI Taxonomy" id="151549"/>
    <lineage>
        <taxon>Eukaryota</taxon>
        <taxon>Metazoa</taxon>
        <taxon>Ecdysozoa</taxon>
        <taxon>Arthropoda</taxon>
        <taxon>Hexapoda</taxon>
        <taxon>Insecta</taxon>
        <taxon>Pterygota</taxon>
        <taxon>Neoptera</taxon>
        <taxon>Endopterygota</taxon>
        <taxon>Lepidoptera</taxon>
        <taxon>Glossata</taxon>
        <taxon>Ditrysia</taxon>
        <taxon>Tineoidea</taxon>
        <taxon>Psychidae</taxon>
        <taxon>Oiketicinae</taxon>
        <taxon>Eumeta</taxon>
    </lineage>
</organism>
<evidence type="ECO:0000313" key="4">
    <source>
        <dbReference type="Proteomes" id="UP000299102"/>
    </source>
</evidence>
<dbReference type="AlphaFoldDB" id="A0A4C1UHW6"/>
<sequence>MMPNIVSLPPGDSGIYQVIRSYHPAASVRLMKAAMDVDHEKLLSDNLLKMPTLSNNDKQPLPNAKSSKQPLAASYQSLTNSEEKKNNNGKSVNDCDERAEAESSRVRSKRCPSPALARYLKCPGFYRMGTVRLTRKNIPEDVKKMKKNREKGTIIARHSGDVIMALA</sequence>
<accession>A0A4C1UHW6</accession>
<dbReference type="EMBL" id="BGZK01000176">
    <property type="protein sequence ID" value="GBP26083.1"/>
    <property type="molecule type" value="Genomic_DNA"/>
</dbReference>
<name>A0A4C1UHW6_EUMVA</name>
<dbReference type="InterPro" id="IPR029526">
    <property type="entry name" value="PGBD"/>
</dbReference>
<evidence type="ECO:0000256" key="1">
    <source>
        <dbReference type="SAM" id="MobiDB-lite"/>
    </source>
</evidence>
<feature type="domain" description="PiggyBac transposable element-derived protein" evidence="2">
    <location>
        <begin position="108"/>
        <end position="165"/>
    </location>
</feature>